<organism evidence="2 3">
    <name type="scientific">Pseudosulfitobacter pseudonitzschiae</name>
    <dbReference type="NCBI Taxonomy" id="1402135"/>
    <lineage>
        <taxon>Bacteria</taxon>
        <taxon>Pseudomonadati</taxon>
        <taxon>Pseudomonadota</taxon>
        <taxon>Alphaproteobacteria</taxon>
        <taxon>Rhodobacterales</taxon>
        <taxon>Roseobacteraceae</taxon>
        <taxon>Pseudosulfitobacter</taxon>
    </lineage>
</organism>
<feature type="transmembrane region" description="Helical" evidence="1">
    <location>
        <begin position="65"/>
        <end position="86"/>
    </location>
</feature>
<accession>A0A073IXL2</accession>
<feature type="transmembrane region" description="Helical" evidence="1">
    <location>
        <begin position="98"/>
        <end position="120"/>
    </location>
</feature>
<keyword evidence="1" id="KW-0812">Transmembrane</keyword>
<keyword evidence="1" id="KW-1133">Transmembrane helix</keyword>
<dbReference type="GeneID" id="68868358"/>
<dbReference type="OrthoDB" id="7868004at2"/>
<sequence>MVFWIALFVVIFGFGPWAFLRLMHLTPSSAVFARLVAFTVMAAAASLWLRFLAPVPWGVNVWATWTGMILIWTAWIAVLALAALALRQMDQGPAMRRWTGVIGAMGTTVPWFGLASARLMSS</sequence>
<feature type="transmembrane region" description="Helical" evidence="1">
    <location>
        <begin position="35"/>
        <end position="53"/>
    </location>
</feature>
<proteinExistence type="predicted"/>
<evidence type="ECO:0000313" key="2">
    <source>
        <dbReference type="EMBL" id="KEJ94211.1"/>
    </source>
</evidence>
<keyword evidence="3" id="KW-1185">Reference proteome</keyword>
<name>A0A073IXL2_9RHOB</name>
<evidence type="ECO:0000256" key="1">
    <source>
        <dbReference type="SAM" id="Phobius"/>
    </source>
</evidence>
<dbReference type="AlphaFoldDB" id="A0A073IXL2"/>
<protein>
    <submittedName>
        <fullName evidence="2">Uncharacterized protein</fullName>
    </submittedName>
</protein>
<dbReference type="EMBL" id="JAMD01000017">
    <property type="protein sequence ID" value="KEJ94211.1"/>
    <property type="molecule type" value="Genomic_DNA"/>
</dbReference>
<dbReference type="RefSeq" id="WP_037930570.1">
    <property type="nucleotide sequence ID" value="NZ_CP054599.1"/>
</dbReference>
<evidence type="ECO:0000313" key="3">
    <source>
        <dbReference type="Proteomes" id="UP000027746"/>
    </source>
</evidence>
<gene>
    <name evidence="2" type="ORF">SUH3_08150</name>
</gene>
<dbReference type="Proteomes" id="UP000027746">
    <property type="component" value="Unassembled WGS sequence"/>
</dbReference>
<keyword evidence="1" id="KW-0472">Membrane</keyword>
<feature type="transmembrane region" description="Helical" evidence="1">
    <location>
        <begin position="6"/>
        <end position="23"/>
    </location>
</feature>
<comment type="caution">
    <text evidence="2">The sequence shown here is derived from an EMBL/GenBank/DDBJ whole genome shotgun (WGS) entry which is preliminary data.</text>
</comment>
<reference evidence="2 3" key="1">
    <citation type="submission" date="2014-01" db="EMBL/GenBank/DDBJ databases">
        <title>Sulfitobacter sp. H3 (MCCC 1A00686) Genome Sequencing.</title>
        <authorList>
            <person name="Lai Q."/>
            <person name="Hong Z."/>
        </authorList>
    </citation>
    <scope>NUCLEOTIDE SEQUENCE [LARGE SCALE GENOMIC DNA]</scope>
    <source>
        <strain evidence="2 3">H3</strain>
    </source>
</reference>